<name>A0A2K3MYN4_TRIPR</name>
<dbReference type="PANTHER" id="PTHR24559">
    <property type="entry name" value="TRANSPOSON TY3-I GAG-POL POLYPROTEIN"/>
    <property type="match status" value="1"/>
</dbReference>
<dbReference type="STRING" id="57577.A0A2K3MYN4"/>
<dbReference type="Gene3D" id="3.30.70.270">
    <property type="match status" value="1"/>
</dbReference>
<dbReference type="EMBL" id="ASHM01013950">
    <property type="protein sequence ID" value="PNX95907.1"/>
    <property type="molecule type" value="Genomic_DNA"/>
</dbReference>
<dbReference type="Proteomes" id="UP000236291">
    <property type="component" value="Unassembled WGS sequence"/>
</dbReference>
<reference evidence="1 2" key="1">
    <citation type="journal article" date="2014" name="Am. J. Bot.">
        <title>Genome assembly and annotation for red clover (Trifolium pratense; Fabaceae).</title>
        <authorList>
            <person name="Istvanek J."/>
            <person name="Jaros M."/>
            <person name="Krenek A."/>
            <person name="Repkova J."/>
        </authorList>
    </citation>
    <scope>NUCLEOTIDE SEQUENCE [LARGE SCALE GENOMIC DNA]</scope>
    <source>
        <strain evidence="2">cv. Tatra</strain>
        <tissue evidence="1">Young leaves</tissue>
    </source>
</reference>
<dbReference type="CDD" id="cd01647">
    <property type="entry name" value="RT_LTR"/>
    <property type="match status" value="1"/>
</dbReference>
<comment type="caution">
    <text evidence="1">The sequence shown here is derived from an EMBL/GenBank/DDBJ whole genome shotgun (WGS) entry which is preliminary data.</text>
</comment>
<dbReference type="Gene3D" id="3.10.10.10">
    <property type="entry name" value="HIV Type 1 Reverse Transcriptase, subunit A, domain 1"/>
    <property type="match status" value="1"/>
</dbReference>
<evidence type="ECO:0000313" key="2">
    <source>
        <dbReference type="Proteomes" id="UP000236291"/>
    </source>
</evidence>
<sequence length="316" mass="35865">GLHQQEGWGKIPVIHEKKNRFGLGYQPSAKGLLNADQGKARTLQETFCSAGFSYEGQVNMIEDVEGNALGLVRSCVPDEVLSNWEAKEIPAISFKSTDIPFETYTARVPIDFELPINQAEEVDEDDCEILEGLARLLKQEEKMIQPHQELVEVINLGTDVDRKEVKIGASLQEDVKRNLVSLLQEYVDVFAWSYQDMPRLDTDIVVHKLPLRPECPPVKQKMRRTRPDMALKIREEVMKQFDAGFLAVSKYPQWVANIVPVPKKDGKVRMCVDYRDLNRASPKDVFPLPHIDVLVDNTAQSSIFSFMDGFSGYNQI</sequence>
<dbReference type="PANTHER" id="PTHR24559:SF457">
    <property type="entry name" value="RNA-DIRECTED DNA POLYMERASE HOMOLOG"/>
    <property type="match status" value="1"/>
</dbReference>
<protein>
    <submittedName>
        <fullName evidence="1">Gag/pol polyprotein</fullName>
    </submittedName>
</protein>
<organism evidence="1 2">
    <name type="scientific">Trifolium pratense</name>
    <name type="common">Red clover</name>
    <dbReference type="NCBI Taxonomy" id="57577"/>
    <lineage>
        <taxon>Eukaryota</taxon>
        <taxon>Viridiplantae</taxon>
        <taxon>Streptophyta</taxon>
        <taxon>Embryophyta</taxon>
        <taxon>Tracheophyta</taxon>
        <taxon>Spermatophyta</taxon>
        <taxon>Magnoliopsida</taxon>
        <taxon>eudicotyledons</taxon>
        <taxon>Gunneridae</taxon>
        <taxon>Pentapetalae</taxon>
        <taxon>rosids</taxon>
        <taxon>fabids</taxon>
        <taxon>Fabales</taxon>
        <taxon>Fabaceae</taxon>
        <taxon>Papilionoideae</taxon>
        <taxon>50 kb inversion clade</taxon>
        <taxon>NPAAA clade</taxon>
        <taxon>Hologalegina</taxon>
        <taxon>IRL clade</taxon>
        <taxon>Trifolieae</taxon>
        <taxon>Trifolium</taxon>
    </lineage>
</organism>
<dbReference type="InterPro" id="IPR043502">
    <property type="entry name" value="DNA/RNA_pol_sf"/>
</dbReference>
<dbReference type="AlphaFoldDB" id="A0A2K3MYN4"/>
<dbReference type="SUPFAM" id="SSF56672">
    <property type="entry name" value="DNA/RNA polymerases"/>
    <property type="match status" value="1"/>
</dbReference>
<gene>
    <name evidence="1" type="ORF">L195_g019105</name>
</gene>
<dbReference type="InterPro" id="IPR053134">
    <property type="entry name" value="RNA-dir_DNA_polymerase"/>
</dbReference>
<feature type="non-terminal residue" evidence="1">
    <location>
        <position position="1"/>
    </location>
</feature>
<dbReference type="InterPro" id="IPR043128">
    <property type="entry name" value="Rev_trsase/Diguanyl_cyclase"/>
</dbReference>
<proteinExistence type="predicted"/>
<evidence type="ECO:0000313" key="1">
    <source>
        <dbReference type="EMBL" id="PNX95907.1"/>
    </source>
</evidence>
<accession>A0A2K3MYN4</accession>
<reference evidence="1 2" key="2">
    <citation type="journal article" date="2017" name="Front. Plant Sci.">
        <title>Gene Classification and Mining of Molecular Markers Useful in Red Clover (Trifolium pratense) Breeding.</title>
        <authorList>
            <person name="Istvanek J."/>
            <person name="Dluhosova J."/>
            <person name="Dluhos P."/>
            <person name="Patkova L."/>
            <person name="Nedelnik J."/>
            <person name="Repkova J."/>
        </authorList>
    </citation>
    <scope>NUCLEOTIDE SEQUENCE [LARGE SCALE GENOMIC DNA]</scope>
    <source>
        <strain evidence="2">cv. Tatra</strain>
        <tissue evidence="1">Young leaves</tissue>
    </source>
</reference>